<comment type="caution">
    <text evidence="2">The sequence shown here is derived from an EMBL/GenBank/DDBJ whole genome shotgun (WGS) entry which is preliminary data.</text>
</comment>
<feature type="compositionally biased region" description="Low complexity" evidence="1">
    <location>
        <begin position="1406"/>
        <end position="1415"/>
    </location>
</feature>
<feature type="compositionally biased region" description="Polar residues" evidence="1">
    <location>
        <begin position="1370"/>
        <end position="1382"/>
    </location>
</feature>
<sequence length="1433" mass="159345">MSPRPSKKKAKPLTEPVTIDFEEPYGSITTRIDSESKIHYAICDLCGTQIKMTVSANRYNLLLHRNNEVCKTQPNFNRAHVRQESLGYITAGLAQLGQHQNRPLQIETPRSSTPLPRKKTCPGVAINWTVGSHWMTYPYLQHGVHSLGWEPIGFGTDNTMQFRAENCLTQVPAESGLPCIPCQALPSSSRFLRFIDSATESLPHTPWEYLSAAQQLKIMKSMAKSQKDLRTQLNNSRRSTKAARMKISEYRRIMMLLATNDVPGLRRLLTVKAKNGAGPRAIAKAIVDCMHHLYSPRGGFSARDLDLSFLAKAIGGPRLLYALQKAFGLASVSTIRRHAKVPKLVPSIGVPLQQEIYDNISSFLDPEIKPPPQVIPGQTLPGNVVMFDGVALEPKCRYCPIRNAILGLCREHSHRVNTAVDTLDSVESVRTALQKDKDDPDRVCFGTDATVVAIAPYARDDHYTPVPIVVSPSDKTETGEQLAKWMQVILDVWETHPQGKILHGPIDALASDGDSTYRLAKHIICMVKETDPNSALGKIICPLLGINRFTSKNGQLSTCDPKHIFKRTRDATLLRNLAGIMIGESLIQPLDIVQHLSALPEVTLEAAKQLLDPADKQNVPKAVSLIQQLRKLDGLVIPPHTSEAKMRKSVVFFSKVLSYFVVPFITVEMSLSEQVTSLSTYAFLSAALQIKHGSFCFTGPLYADSQATIKNIIFTIAKMQIINPNLRFYIILEGTDRLELVFSDCRTQDHARNFDIEQLAGKLGVGALINAAFQRNPDLDRGHRRLSLSGALGMDHVNPRSWKGDTCVGNVNIAKCWKDGELAANDLLESHFGPSGKVDFERIFAQPGFDLLRPCGVYVGLDPKHEDKRSEEEDETTLFPEIHNNGDPSDNTRAFNQENLLSTEEVQSVQNEFGTQEEHQDMPLGLDLDQFFPDEQLDEEDHRDDPQPAAFSKFLEVEGKRYLKSSLVASLSSNRSKKVTMRTLRVRGVALEDFRSKKFENFDATEMDDDNLLKTGDLVASLVHTGGKVSLGIFMVKAIRTDSDKSTRTSISLNDLESPEIRAQIVGQLMEMRNPEVDKKPADLWEWTGKFLSLEDDSKQGRETRRRFVAEIPGILVHPVAPSVTVSTTSDSGPTWGVPTAQLDEILKDAWELLEPETPQIAANIAQLSEVWNSDSFPYPDARGIPSLIVQNVPAHLTRTKLRAGDKVSCFLCGTETKLNGMRSHVGKHILMSLRGVPEPGLLQPVGSEPCGFCGREGCFTQLINTNHPKKPPSILSSCPYHYSGMNYRKAQTSTKTSPSTNVPILCSLCLPNNNVSRDQPTIWKYNAMYHVIVVHSLHKDTVEPIPPAFMKELFIRRVEEEALGIAAAQTTQWRQDNQIPDSDQLFPPSDPPEPQTPRDKRPRADTGSTTSTMSDTDRHASKRPTLSFTPIN</sequence>
<evidence type="ECO:0000313" key="2">
    <source>
        <dbReference type="EMBL" id="KAK7037056.1"/>
    </source>
</evidence>
<evidence type="ECO:0000313" key="3">
    <source>
        <dbReference type="Proteomes" id="UP001362999"/>
    </source>
</evidence>
<keyword evidence="3" id="KW-1185">Reference proteome</keyword>
<evidence type="ECO:0000256" key="1">
    <source>
        <dbReference type="SAM" id="MobiDB-lite"/>
    </source>
</evidence>
<reference evidence="2 3" key="1">
    <citation type="journal article" date="2024" name="J Genomics">
        <title>Draft genome sequencing and assembly of Favolaschia claudopus CIRM-BRFM 2984 isolated from oak limbs.</title>
        <authorList>
            <person name="Navarro D."/>
            <person name="Drula E."/>
            <person name="Chaduli D."/>
            <person name="Cazenave R."/>
            <person name="Ahrendt S."/>
            <person name="Wang J."/>
            <person name="Lipzen A."/>
            <person name="Daum C."/>
            <person name="Barry K."/>
            <person name="Grigoriev I.V."/>
            <person name="Favel A."/>
            <person name="Rosso M.N."/>
            <person name="Martin F."/>
        </authorList>
    </citation>
    <scope>NUCLEOTIDE SEQUENCE [LARGE SCALE GENOMIC DNA]</scope>
    <source>
        <strain evidence="2 3">CIRM-BRFM 2984</strain>
    </source>
</reference>
<gene>
    <name evidence="2" type="ORF">R3P38DRAFT_2517108</name>
</gene>
<organism evidence="2 3">
    <name type="scientific">Favolaschia claudopus</name>
    <dbReference type="NCBI Taxonomy" id="2862362"/>
    <lineage>
        <taxon>Eukaryota</taxon>
        <taxon>Fungi</taxon>
        <taxon>Dikarya</taxon>
        <taxon>Basidiomycota</taxon>
        <taxon>Agaricomycotina</taxon>
        <taxon>Agaricomycetes</taxon>
        <taxon>Agaricomycetidae</taxon>
        <taxon>Agaricales</taxon>
        <taxon>Marasmiineae</taxon>
        <taxon>Mycenaceae</taxon>
        <taxon>Favolaschia</taxon>
    </lineage>
</organism>
<proteinExistence type="predicted"/>
<dbReference type="EMBL" id="JAWWNJ010000018">
    <property type="protein sequence ID" value="KAK7037056.1"/>
    <property type="molecule type" value="Genomic_DNA"/>
</dbReference>
<feature type="region of interest" description="Disordered" evidence="1">
    <location>
        <begin position="1370"/>
        <end position="1433"/>
    </location>
</feature>
<dbReference type="Proteomes" id="UP001362999">
    <property type="component" value="Unassembled WGS sequence"/>
</dbReference>
<protein>
    <submittedName>
        <fullName evidence="2">Uncharacterized protein</fullName>
    </submittedName>
</protein>
<accession>A0AAW0CCJ6</accession>
<name>A0AAW0CCJ6_9AGAR</name>
<feature type="region of interest" description="Disordered" evidence="1">
    <location>
        <begin position="866"/>
        <end position="894"/>
    </location>
</feature>